<dbReference type="SUPFAM" id="SSF55331">
    <property type="entry name" value="Tautomerase/MIF"/>
    <property type="match status" value="1"/>
</dbReference>
<dbReference type="HOGENOM" id="CLU_148073_1_2_7"/>
<organism evidence="3 4">
    <name type="scientific">Campylobacter iguaniorum</name>
    <dbReference type="NCBI Taxonomy" id="1244531"/>
    <lineage>
        <taxon>Bacteria</taxon>
        <taxon>Pseudomonadati</taxon>
        <taxon>Campylobacterota</taxon>
        <taxon>Epsilonproteobacteria</taxon>
        <taxon>Campylobacterales</taxon>
        <taxon>Campylobacteraceae</taxon>
        <taxon>Campylobacter</taxon>
    </lineage>
</organism>
<proteinExistence type="predicted"/>
<dbReference type="Pfam" id="PF01361">
    <property type="entry name" value="Tautomerase"/>
    <property type="match status" value="1"/>
</dbReference>
<dbReference type="STRING" id="1244531.CIG2463D_0327"/>
<evidence type="ECO:0000313" key="3">
    <source>
        <dbReference type="EMBL" id="AII14190.1"/>
    </source>
</evidence>
<accession>A0A076F7F4</accession>
<dbReference type="Proteomes" id="UP000028486">
    <property type="component" value="Chromosome"/>
</dbReference>
<reference evidence="4" key="1">
    <citation type="journal article" date="2014" name="Genome Announc.">
        <title>Complete Genome Sequence of Campylobacter iguaniorum Strain 1485ET, Isolated from a Bearded Dragon (Pogona vitticeps).</title>
        <authorList>
            <person name="Gilbert M.J."/>
            <person name="Miller W.G."/>
            <person name="Yee E."/>
            <person name="Kik M."/>
            <person name="Wagenaar J.A."/>
            <person name="Duim B."/>
        </authorList>
    </citation>
    <scope>NUCLEOTIDE SEQUENCE [LARGE SCALE GENOMIC DNA]</scope>
    <source>
        <strain evidence="4">1485E</strain>
    </source>
</reference>
<dbReference type="InterPro" id="IPR004370">
    <property type="entry name" value="4-OT-like_dom"/>
</dbReference>
<dbReference type="AlphaFoldDB" id="A0A076F7F4"/>
<evidence type="ECO:0000313" key="4">
    <source>
        <dbReference type="Proteomes" id="UP000028486"/>
    </source>
</evidence>
<protein>
    <submittedName>
        <fullName evidence="3">4-oxalocrotonate tautomerase family enzyme</fullName>
        <ecNumber evidence="3">5.3.2.-</ecNumber>
    </submittedName>
</protein>
<dbReference type="PATRIC" id="fig|1244531.5.peg.331"/>
<dbReference type="RefSeq" id="WP_038452996.1">
    <property type="nucleotide sequence ID" value="NZ_CP009043.1"/>
</dbReference>
<gene>
    <name evidence="3" type="ORF">CIG1485E_0319</name>
</gene>
<dbReference type="eggNOG" id="ENOG502ZYPZ">
    <property type="taxonomic scope" value="Bacteria"/>
</dbReference>
<dbReference type="KEGG" id="caj:CIG1485E_0319"/>
<evidence type="ECO:0000259" key="2">
    <source>
        <dbReference type="Pfam" id="PF01361"/>
    </source>
</evidence>
<dbReference type="GO" id="GO:0016853">
    <property type="term" value="F:isomerase activity"/>
    <property type="evidence" value="ECO:0007669"/>
    <property type="project" value="UniProtKB-KW"/>
</dbReference>
<dbReference type="EMBL" id="CP009043">
    <property type="protein sequence ID" value="AII14190.1"/>
    <property type="molecule type" value="Genomic_DNA"/>
</dbReference>
<keyword evidence="4" id="KW-1185">Reference proteome</keyword>
<dbReference type="EC" id="5.3.2.-" evidence="3"/>
<name>A0A076F7F4_9BACT</name>
<dbReference type="Gene3D" id="3.30.429.10">
    <property type="entry name" value="Macrophage Migration Inhibitory Factor"/>
    <property type="match status" value="1"/>
</dbReference>
<feature type="domain" description="4-oxalocrotonate tautomerase-like" evidence="2">
    <location>
        <begin position="2"/>
        <end position="61"/>
    </location>
</feature>
<sequence>MPIINIKLSDPMPSREKLDEIAVKITDIMVKDLGKNPARVVINFDEIRSDATYFGAKSVQAIKEGK</sequence>
<dbReference type="OrthoDB" id="5357579at2"/>
<keyword evidence="1 3" id="KW-0413">Isomerase</keyword>
<evidence type="ECO:0000256" key="1">
    <source>
        <dbReference type="ARBA" id="ARBA00023235"/>
    </source>
</evidence>
<dbReference type="InterPro" id="IPR014347">
    <property type="entry name" value="Tautomerase/MIF_sf"/>
</dbReference>